<comment type="caution">
    <text evidence="1">The sequence shown here is derived from an EMBL/GenBank/DDBJ whole genome shotgun (WGS) entry which is preliminary data.</text>
</comment>
<feature type="non-terminal residue" evidence="1">
    <location>
        <position position="44"/>
    </location>
</feature>
<evidence type="ECO:0000313" key="1">
    <source>
        <dbReference type="EMBL" id="EKC78846.1"/>
    </source>
</evidence>
<gene>
    <name evidence="1" type="ORF">LEA_03063</name>
</gene>
<dbReference type="EMBL" id="AJWY01002046">
    <property type="protein sequence ID" value="EKC78846.1"/>
    <property type="molecule type" value="Genomic_DNA"/>
</dbReference>
<protein>
    <submittedName>
        <fullName evidence="1">Peptidase, M16 family</fullName>
    </submittedName>
</protein>
<dbReference type="AlphaFoldDB" id="K1V4L1"/>
<proteinExistence type="predicted"/>
<accession>K1V4L1</accession>
<sequence length="44" mass="5259">MLILKDWSNGISLTKEAINDERDVVHNEYRMRIVGQQRMIERSL</sequence>
<organism evidence="1">
    <name type="scientific">human gut metagenome</name>
    <dbReference type="NCBI Taxonomy" id="408170"/>
    <lineage>
        <taxon>unclassified sequences</taxon>
        <taxon>metagenomes</taxon>
        <taxon>organismal metagenomes</taxon>
    </lineage>
</organism>
<reference evidence="1" key="1">
    <citation type="journal article" date="2013" name="Environ. Microbiol.">
        <title>Microbiota from the distal guts of lean and obese adolescents exhibit partial functional redundancy besides clear differences in community structure.</title>
        <authorList>
            <person name="Ferrer M."/>
            <person name="Ruiz A."/>
            <person name="Lanza F."/>
            <person name="Haange S.B."/>
            <person name="Oberbach A."/>
            <person name="Till H."/>
            <person name="Bargiela R."/>
            <person name="Campoy C."/>
            <person name="Segura M.T."/>
            <person name="Richter M."/>
            <person name="von Bergen M."/>
            <person name="Seifert J."/>
            <person name="Suarez A."/>
        </authorList>
    </citation>
    <scope>NUCLEOTIDE SEQUENCE</scope>
</reference>
<name>K1V4L1_9ZZZZ</name>